<proteinExistence type="inferred from homology"/>
<dbReference type="InterPro" id="IPR006671">
    <property type="entry name" value="Cyclin_N"/>
</dbReference>
<keyword evidence="2" id="KW-0132">Cell division</keyword>
<dbReference type="Proteomes" id="UP001177140">
    <property type="component" value="Unassembled WGS sequence"/>
</dbReference>
<comment type="similarity">
    <text evidence="1">Belongs to the cyclin family. Cyclin AB subfamily.</text>
</comment>
<feature type="domain" description="Cyclin-like" evidence="6">
    <location>
        <begin position="99"/>
        <end position="184"/>
    </location>
</feature>
<feature type="domain" description="Cyclin-like" evidence="6">
    <location>
        <begin position="197"/>
        <end position="279"/>
    </location>
</feature>
<keyword evidence="4" id="KW-0131">Cell cycle</keyword>
<dbReference type="InterPro" id="IPR013763">
    <property type="entry name" value="Cyclin-like_dom"/>
</dbReference>
<evidence type="ECO:0000256" key="1">
    <source>
        <dbReference type="ARBA" id="ARBA00006955"/>
    </source>
</evidence>
<sequence length="302" mass="34471">MMINKAEEYQNTRRTHHRYIGDLVSKALGPRKVVATKRHKPKEPIIDIDKEDVNNILAGVEYVEDLYKVYKLAESSSQVGDYMDQQKEIDVDMRLGLVDWLIGIQHNKLKLPSEVLFLTMHIVDKYLELNLVAQEDFVLLGLSAMLIAGKYEEDKPPGVQEYVTIACGLYTRKQILGMEKSILGKLGWTLTVPTTYHFLVRFIKTAVADKEMEDTAFFMAELGLMQYATIKYSPSLLAASAVYAAKLYLKITPFWNETLEFHTGFSESQVTECAQKLLSFHSEAVENLQAAYKKYMSYVLTL</sequence>
<evidence type="ECO:0000259" key="6">
    <source>
        <dbReference type="SMART" id="SM00385"/>
    </source>
</evidence>
<dbReference type="AlphaFoldDB" id="A0AA41V4H2"/>
<evidence type="ECO:0000256" key="4">
    <source>
        <dbReference type="ARBA" id="ARBA00023306"/>
    </source>
</evidence>
<evidence type="ECO:0000256" key="2">
    <source>
        <dbReference type="ARBA" id="ARBA00022618"/>
    </source>
</evidence>
<evidence type="ECO:0000313" key="8">
    <source>
        <dbReference type="EMBL" id="MCL7034280.1"/>
    </source>
</evidence>
<dbReference type="Gene3D" id="1.10.472.10">
    <property type="entry name" value="Cyclin-like"/>
    <property type="match status" value="2"/>
</dbReference>
<evidence type="ECO:0000313" key="9">
    <source>
        <dbReference type="Proteomes" id="UP001177140"/>
    </source>
</evidence>
<dbReference type="InterPro" id="IPR004367">
    <property type="entry name" value="Cyclin_C-dom"/>
</dbReference>
<dbReference type="GO" id="GO:0044772">
    <property type="term" value="P:mitotic cell cycle phase transition"/>
    <property type="evidence" value="ECO:0007669"/>
    <property type="project" value="InterPro"/>
</dbReference>
<dbReference type="InterPro" id="IPR039361">
    <property type="entry name" value="Cyclin"/>
</dbReference>
<evidence type="ECO:0000256" key="5">
    <source>
        <dbReference type="RuleBase" id="RU000383"/>
    </source>
</evidence>
<dbReference type="Pfam" id="PF00134">
    <property type="entry name" value="Cyclin_N"/>
    <property type="match status" value="1"/>
</dbReference>
<dbReference type="InterPro" id="IPR036915">
    <property type="entry name" value="Cyclin-like_sf"/>
</dbReference>
<protein>
    <recommendedName>
        <fullName evidence="10">Cyclin N-terminal domain-containing protein</fullName>
    </recommendedName>
</protein>
<dbReference type="GO" id="GO:0016538">
    <property type="term" value="F:cyclin-dependent protein serine/threonine kinase regulator activity"/>
    <property type="evidence" value="ECO:0007669"/>
    <property type="project" value="InterPro"/>
</dbReference>
<evidence type="ECO:0008006" key="10">
    <source>
        <dbReference type="Google" id="ProtNLM"/>
    </source>
</evidence>
<dbReference type="SMART" id="SM00385">
    <property type="entry name" value="CYCLIN"/>
    <property type="match status" value="2"/>
</dbReference>
<accession>A0AA41V4H2</accession>
<keyword evidence="3 5" id="KW-0195">Cyclin</keyword>
<comment type="caution">
    <text evidence="8">The sequence shown here is derived from an EMBL/GenBank/DDBJ whole genome shotgun (WGS) entry which is preliminary data.</text>
</comment>
<keyword evidence="9" id="KW-1185">Reference proteome</keyword>
<dbReference type="SMART" id="SM01332">
    <property type="entry name" value="Cyclin_C"/>
    <property type="match status" value="1"/>
</dbReference>
<organism evidence="8 9">
    <name type="scientific">Papaver nudicaule</name>
    <name type="common">Iceland poppy</name>
    <dbReference type="NCBI Taxonomy" id="74823"/>
    <lineage>
        <taxon>Eukaryota</taxon>
        <taxon>Viridiplantae</taxon>
        <taxon>Streptophyta</taxon>
        <taxon>Embryophyta</taxon>
        <taxon>Tracheophyta</taxon>
        <taxon>Spermatophyta</taxon>
        <taxon>Magnoliopsida</taxon>
        <taxon>Ranunculales</taxon>
        <taxon>Papaveraceae</taxon>
        <taxon>Papaveroideae</taxon>
        <taxon>Papaver</taxon>
    </lineage>
</organism>
<dbReference type="Pfam" id="PF02984">
    <property type="entry name" value="Cyclin_C"/>
    <property type="match status" value="1"/>
</dbReference>
<name>A0AA41V4H2_PAPNU</name>
<reference evidence="8" key="1">
    <citation type="submission" date="2022-03" db="EMBL/GenBank/DDBJ databases">
        <title>A functionally conserved STORR gene fusion in Papaver species that diverged 16.8 million years ago.</title>
        <authorList>
            <person name="Catania T."/>
        </authorList>
    </citation>
    <scope>NUCLEOTIDE SEQUENCE</scope>
    <source>
        <strain evidence="8">S-191538</strain>
    </source>
</reference>
<dbReference type="FunFam" id="1.10.472.10:FF:000032">
    <property type="entry name" value="G2/mitotic-specific cyclin-1"/>
    <property type="match status" value="1"/>
</dbReference>
<dbReference type="GO" id="GO:0010332">
    <property type="term" value="P:response to gamma radiation"/>
    <property type="evidence" value="ECO:0007669"/>
    <property type="project" value="UniProtKB-ARBA"/>
</dbReference>
<dbReference type="PANTHER" id="PTHR10177">
    <property type="entry name" value="CYCLINS"/>
    <property type="match status" value="1"/>
</dbReference>
<dbReference type="GO" id="GO:0051301">
    <property type="term" value="P:cell division"/>
    <property type="evidence" value="ECO:0007669"/>
    <property type="project" value="UniProtKB-KW"/>
</dbReference>
<evidence type="ECO:0000256" key="3">
    <source>
        <dbReference type="ARBA" id="ARBA00023127"/>
    </source>
</evidence>
<gene>
    <name evidence="8" type="ORF">MKW94_030548</name>
</gene>
<dbReference type="InterPro" id="IPR046965">
    <property type="entry name" value="Cyclin_A/B-like"/>
</dbReference>
<evidence type="ECO:0000259" key="7">
    <source>
        <dbReference type="SMART" id="SM01332"/>
    </source>
</evidence>
<dbReference type="EMBL" id="JAJJMA010143828">
    <property type="protein sequence ID" value="MCL7034280.1"/>
    <property type="molecule type" value="Genomic_DNA"/>
</dbReference>
<dbReference type="PIRSF" id="PIRSF001771">
    <property type="entry name" value="Cyclin_A_B_D_E"/>
    <property type="match status" value="1"/>
</dbReference>
<dbReference type="FunFam" id="1.10.472.10:FF:000001">
    <property type="entry name" value="G2/mitotic-specific cyclin"/>
    <property type="match status" value="1"/>
</dbReference>
<dbReference type="SUPFAM" id="SSF47954">
    <property type="entry name" value="Cyclin-like"/>
    <property type="match status" value="2"/>
</dbReference>
<feature type="domain" description="Cyclin C-terminal" evidence="7">
    <location>
        <begin position="193"/>
        <end position="302"/>
    </location>
</feature>